<feature type="transmembrane region" description="Helical" evidence="1">
    <location>
        <begin position="36"/>
        <end position="55"/>
    </location>
</feature>
<dbReference type="AlphaFoldDB" id="A0AAN8UXC4"/>
<protein>
    <submittedName>
        <fullName evidence="2">Uncharacterized protein</fullName>
    </submittedName>
</protein>
<dbReference type="EMBL" id="JBAMMX010000023">
    <property type="protein sequence ID" value="KAK6917533.1"/>
    <property type="molecule type" value="Genomic_DNA"/>
</dbReference>
<reference evidence="2 3" key="1">
    <citation type="submission" date="2023-12" db="EMBL/GenBank/DDBJ databases">
        <title>A high-quality genome assembly for Dillenia turbinata (Dilleniales).</title>
        <authorList>
            <person name="Chanderbali A."/>
        </authorList>
    </citation>
    <scope>NUCLEOTIDE SEQUENCE [LARGE SCALE GENOMIC DNA]</scope>
    <source>
        <strain evidence="2">LSX21</strain>
        <tissue evidence="2">Leaf</tissue>
    </source>
</reference>
<organism evidence="2 3">
    <name type="scientific">Dillenia turbinata</name>
    <dbReference type="NCBI Taxonomy" id="194707"/>
    <lineage>
        <taxon>Eukaryota</taxon>
        <taxon>Viridiplantae</taxon>
        <taxon>Streptophyta</taxon>
        <taxon>Embryophyta</taxon>
        <taxon>Tracheophyta</taxon>
        <taxon>Spermatophyta</taxon>
        <taxon>Magnoliopsida</taxon>
        <taxon>eudicotyledons</taxon>
        <taxon>Gunneridae</taxon>
        <taxon>Pentapetalae</taxon>
        <taxon>Dilleniales</taxon>
        <taxon>Dilleniaceae</taxon>
        <taxon>Dillenia</taxon>
    </lineage>
</organism>
<sequence>MAKIVRNCLQSAMKVTNFSIGIVGMVIIFYSARWFMFGVLVMGTYAMIVLIFLLMEAMVTADICLNSNWVHDFPSDPTGGLDDFKNLIEHSEICKWVAFLNFASQGCSMLLSALLRCLDTKEDMDYYCNHEYGPDRLPLLNPVKPPSYVTGEPCLAYNEGLNVKVHL</sequence>
<keyword evidence="1" id="KW-0812">Transmembrane</keyword>
<comment type="caution">
    <text evidence="2">The sequence shown here is derived from an EMBL/GenBank/DDBJ whole genome shotgun (WGS) entry which is preliminary data.</text>
</comment>
<evidence type="ECO:0000313" key="2">
    <source>
        <dbReference type="EMBL" id="KAK6917533.1"/>
    </source>
</evidence>
<keyword evidence="1" id="KW-0472">Membrane</keyword>
<name>A0AAN8UXC4_9MAGN</name>
<evidence type="ECO:0000313" key="3">
    <source>
        <dbReference type="Proteomes" id="UP001370490"/>
    </source>
</evidence>
<proteinExistence type="predicted"/>
<keyword evidence="1" id="KW-1133">Transmembrane helix</keyword>
<keyword evidence="3" id="KW-1185">Reference proteome</keyword>
<feature type="transmembrane region" description="Helical" evidence="1">
    <location>
        <begin position="12"/>
        <end position="30"/>
    </location>
</feature>
<evidence type="ECO:0000256" key="1">
    <source>
        <dbReference type="SAM" id="Phobius"/>
    </source>
</evidence>
<accession>A0AAN8UXC4</accession>
<dbReference type="Proteomes" id="UP001370490">
    <property type="component" value="Unassembled WGS sequence"/>
</dbReference>
<gene>
    <name evidence="2" type="ORF">RJ641_018284</name>
</gene>